<dbReference type="InterPro" id="IPR052304">
    <property type="entry name" value="PTTG1IP"/>
</dbReference>
<dbReference type="OrthoDB" id="5829916at2759"/>
<gene>
    <name evidence="3" type="ORF">HNY73_006251</name>
</gene>
<feature type="chain" id="PRO_5035932657" evidence="2">
    <location>
        <begin position="27"/>
        <end position="193"/>
    </location>
</feature>
<dbReference type="EMBL" id="JABXBU010000011">
    <property type="protein sequence ID" value="KAF8791371.1"/>
    <property type="molecule type" value="Genomic_DNA"/>
</dbReference>
<protein>
    <submittedName>
        <fullName evidence="3">Pituitary tumor-transforming protein 1 like</fullName>
    </submittedName>
</protein>
<feature type="signal peptide" evidence="2">
    <location>
        <begin position="1"/>
        <end position="26"/>
    </location>
</feature>
<comment type="caution">
    <text evidence="3">The sequence shown here is derived from an EMBL/GenBank/DDBJ whole genome shotgun (WGS) entry which is preliminary data.</text>
</comment>
<keyword evidence="1" id="KW-0812">Transmembrane</keyword>
<sequence length="193" mass="21961">MFPPKISGPVMICVLIISVILSTAVCQIDNETETSTGSAKEVTVVQPTTVKPENVSCESHNNDCKGCVSNSNCYYCETDGVCYFKITKVLTDDKCNLKKIHYLTCRVNFQYLMIIIGVFAGIALLIVTICCCYCCCKRRGIKISKDDLKWARQREERKQIAAERRKERAERTEEIRKKYGLVKDSNPYQRFDA</sequence>
<dbReference type="AlphaFoldDB" id="A0A8T0FK43"/>
<reference evidence="3" key="2">
    <citation type="submission" date="2020-06" db="EMBL/GenBank/DDBJ databases">
        <authorList>
            <person name="Sheffer M."/>
        </authorList>
    </citation>
    <scope>NUCLEOTIDE SEQUENCE</scope>
</reference>
<keyword evidence="4" id="KW-1185">Reference proteome</keyword>
<evidence type="ECO:0000313" key="4">
    <source>
        <dbReference type="Proteomes" id="UP000807504"/>
    </source>
</evidence>
<dbReference type="PANTHER" id="PTHR15191:SF3">
    <property type="entry name" value="PITUITARY TUMOR-TRANSFORMING GENE PROTEIN-BINDING FACTOR"/>
    <property type="match status" value="1"/>
</dbReference>
<accession>A0A8T0FK43</accession>
<dbReference type="GO" id="GO:0005634">
    <property type="term" value="C:nucleus"/>
    <property type="evidence" value="ECO:0007669"/>
    <property type="project" value="TreeGrafter"/>
</dbReference>
<keyword evidence="2" id="KW-0732">Signal</keyword>
<dbReference type="GO" id="GO:0005737">
    <property type="term" value="C:cytoplasm"/>
    <property type="evidence" value="ECO:0007669"/>
    <property type="project" value="TreeGrafter"/>
</dbReference>
<dbReference type="OMA" id="CVEYPVR"/>
<evidence type="ECO:0000256" key="1">
    <source>
        <dbReference type="SAM" id="Phobius"/>
    </source>
</evidence>
<dbReference type="GO" id="GO:0006606">
    <property type="term" value="P:protein import into nucleus"/>
    <property type="evidence" value="ECO:0007669"/>
    <property type="project" value="TreeGrafter"/>
</dbReference>
<feature type="transmembrane region" description="Helical" evidence="1">
    <location>
        <begin position="111"/>
        <end position="136"/>
    </location>
</feature>
<evidence type="ECO:0000256" key="2">
    <source>
        <dbReference type="SAM" id="SignalP"/>
    </source>
</evidence>
<keyword evidence="1" id="KW-0472">Membrane</keyword>
<dbReference type="PANTHER" id="PTHR15191">
    <property type="entry name" value="PROTEIN CBG20567"/>
    <property type="match status" value="1"/>
</dbReference>
<proteinExistence type="predicted"/>
<evidence type="ECO:0000313" key="3">
    <source>
        <dbReference type="EMBL" id="KAF8791371.1"/>
    </source>
</evidence>
<organism evidence="3 4">
    <name type="scientific">Argiope bruennichi</name>
    <name type="common">Wasp spider</name>
    <name type="synonym">Aranea bruennichi</name>
    <dbReference type="NCBI Taxonomy" id="94029"/>
    <lineage>
        <taxon>Eukaryota</taxon>
        <taxon>Metazoa</taxon>
        <taxon>Ecdysozoa</taxon>
        <taxon>Arthropoda</taxon>
        <taxon>Chelicerata</taxon>
        <taxon>Arachnida</taxon>
        <taxon>Araneae</taxon>
        <taxon>Araneomorphae</taxon>
        <taxon>Entelegynae</taxon>
        <taxon>Araneoidea</taxon>
        <taxon>Araneidae</taxon>
        <taxon>Argiope</taxon>
    </lineage>
</organism>
<dbReference type="Proteomes" id="UP000807504">
    <property type="component" value="Unassembled WGS sequence"/>
</dbReference>
<name>A0A8T0FK43_ARGBR</name>
<keyword evidence="1" id="KW-1133">Transmembrane helix</keyword>
<reference evidence="3" key="1">
    <citation type="journal article" date="2020" name="bioRxiv">
        <title>Chromosome-level reference genome of the European wasp spider Argiope bruennichi: a resource for studies on range expansion and evolutionary adaptation.</title>
        <authorList>
            <person name="Sheffer M.M."/>
            <person name="Hoppe A."/>
            <person name="Krehenwinkel H."/>
            <person name="Uhl G."/>
            <person name="Kuss A.W."/>
            <person name="Jensen L."/>
            <person name="Jensen C."/>
            <person name="Gillespie R.G."/>
            <person name="Hoff K.J."/>
            <person name="Prost S."/>
        </authorList>
    </citation>
    <scope>NUCLEOTIDE SEQUENCE</scope>
</reference>